<reference evidence="2" key="2">
    <citation type="submission" date="2021-10" db="EMBL/GenBank/DDBJ databases">
        <title>Phylogenomics reveals ancestral predisposition of the termite-cultivated fungus Termitomyces towards a domesticated lifestyle.</title>
        <authorList>
            <person name="Auxier B."/>
            <person name="Grum-Grzhimaylo A."/>
            <person name="Cardenas M.E."/>
            <person name="Lodge J.D."/>
            <person name="Laessoe T."/>
            <person name="Pedersen O."/>
            <person name="Smith M.E."/>
            <person name="Kuyper T.W."/>
            <person name="Franco-Molano E.A."/>
            <person name="Baroni T.J."/>
            <person name="Aanen D.K."/>
        </authorList>
    </citation>
    <scope>NUCLEOTIDE SEQUENCE</scope>
    <source>
        <strain evidence="2">D49</strain>
    </source>
</reference>
<name>A0A9P7FYM6_9AGAR</name>
<evidence type="ECO:0008006" key="4">
    <source>
        <dbReference type="Google" id="ProtNLM"/>
    </source>
</evidence>
<protein>
    <recommendedName>
        <fullName evidence="4">Tail specific protease domain-containing protein</fullName>
    </recommendedName>
</protein>
<keyword evidence="3" id="KW-1185">Reference proteome</keyword>
<organism evidence="2 3">
    <name type="scientific">Sphagnurus paluster</name>
    <dbReference type="NCBI Taxonomy" id="117069"/>
    <lineage>
        <taxon>Eukaryota</taxon>
        <taxon>Fungi</taxon>
        <taxon>Dikarya</taxon>
        <taxon>Basidiomycota</taxon>
        <taxon>Agaricomycotina</taxon>
        <taxon>Agaricomycetes</taxon>
        <taxon>Agaricomycetidae</taxon>
        <taxon>Agaricales</taxon>
        <taxon>Tricholomatineae</taxon>
        <taxon>Lyophyllaceae</taxon>
        <taxon>Sphagnurus</taxon>
    </lineage>
</organism>
<comment type="caution">
    <text evidence="2">The sequence shown here is derived from an EMBL/GenBank/DDBJ whole genome shotgun (WGS) entry which is preliminary data.</text>
</comment>
<dbReference type="Proteomes" id="UP000717328">
    <property type="component" value="Unassembled WGS sequence"/>
</dbReference>
<dbReference type="AlphaFoldDB" id="A0A9P7FYM6"/>
<dbReference type="InterPro" id="IPR052766">
    <property type="entry name" value="S41A_metabolite_peptidase"/>
</dbReference>
<dbReference type="InterPro" id="IPR029045">
    <property type="entry name" value="ClpP/crotonase-like_dom_sf"/>
</dbReference>
<feature type="signal peptide" evidence="1">
    <location>
        <begin position="1"/>
        <end position="24"/>
    </location>
</feature>
<dbReference type="EMBL" id="JABCKI010005714">
    <property type="protein sequence ID" value="KAG5639741.1"/>
    <property type="molecule type" value="Genomic_DNA"/>
</dbReference>
<proteinExistence type="predicted"/>
<gene>
    <name evidence="2" type="ORF">H0H81_000021</name>
</gene>
<keyword evidence="1" id="KW-0732">Signal</keyword>
<reference evidence="2" key="1">
    <citation type="submission" date="2021-02" db="EMBL/GenBank/DDBJ databases">
        <authorList>
            <person name="Nieuwenhuis M."/>
            <person name="Van De Peppel L.J.J."/>
        </authorList>
    </citation>
    <scope>NUCLEOTIDE SEQUENCE</scope>
    <source>
        <strain evidence="2">D49</strain>
    </source>
</reference>
<evidence type="ECO:0000256" key="1">
    <source>
        <dbReference type="SAM" id="SignalP"/>
    </source>
</evidence>
<sequence>MPSSLRLASSFVVAACIFPRLISAVPSVSDPCAAIAGKTFVPPADALACYKAFPFSEKLRQNVLTNVARVFDFFTFENYYLNSPAPFQESTVNIRGKIAKINSTKYQTDYDFNKDLYDFTTQLNDGHTRWFPSCYTIFQNILPAPVITIEEKGVQGVYVAFDSVDFLSQLGPAYTGYFDSIKFDWKRLQGAKVIEIDGQEPYTYVDKIARTVSGNYLDHNVRVNSVFSSYRISGTSFSQRLGDLAGPTTVTQSSLTFKLIPVNSTKAETVNVPFLASYNGAPFTDSKSFWSTNCAANENTNGVDLKTLKTSELPRRLAKASIIQDGSRNAVGINLPPQFVPTLPPLPGSEGVIKSYALPDKKTGILFVGSFEPDDFFAFQSDVVAAVKSFKAAGITRLLIDLTNNGGMAQVL</sequence>
<dbReference type="PANTHER" id="PTHR37049:SF4">
    <property type="entry name" value="RHODANESE DOMAIN-CONTAINING PROTEIN"/>
    <property type="match status" value="1"/>
</dbReference>
<evidence type="ECO:0000313" key="2">
    <source>
        <dbReference type="EMBL" id="KAG5639741.1"/>
    </source>
</evidence>
<dbReference type="PANTHER" id="PTHR37049">
    <property type="entry name" value="PEPTIDASE S41 FAMILY PROTEIN"/>
    <property type="match status" value="1"/>
</dbReference>
<dbReference type="OrthoDB" id="27214at2759"/>
<evidence type="ECO:0000313" key="3">
    <source>
        <dbReference type="Proteomes" id="UP000717328"/>
    </source>
</evidence>
<dbReference type="SUPFAM" id="SSF52096">
    <property type="entry name" value="ClpP/crotonase"/>
    <property type="match status" value="1"/>
</dbReference>
<accession>A0A9P7FYM6</accession>
<feature type="chain" id="PRO_5040158698" description="Tail specific protease domain-containing protein" evidence="1">
    <location>
        <begin position="25"/>
        <end position="412"/>
    </location>
</feature>